<name>A0ACC2T282_9FUNG</name>
<sequence>MFAHLGLFAPVLEKLVSVVVKVAIDSMSASWPALYTLTPLDSSSNLPLQIILIATNLVTIFCYTNADSKMLMPSSRIGILLLKQLTIFLLYPHCLSLNHEAYHFTLTATEKNHMAKLD</sequence>
<proteinExistence type="predicted"/>
<dbReference type="Proteomes" id="UP001165960">
    <property type="component" value="Unassembled WGS sequence"/>
</dbReference>
<accession>A0ACC2T282</accession>
<keyword evidence="2" id="KW-1185">Reference proteome</keyword>
<protein>
    <submittedName>
        <fullName evidence="1">Uncharacterized protein</fullName>
    </submittedName>
</protein>
<gene>
    <name evidence="1" type="ORF">DSO57_1026124</name>
</gene>
<organism evidence="1 2">
    <name type="scientific">Entomophthora muscae</name>
    <dbReference type="NCBI Taxonomy" id="34485"/>
    <lineage>
        <taxon>Eukaryota</taxon>
        <taxon>Fungi</taxon>
        <taxon>Fungi incertae sedis</taxon>
        <taxon>Zoopagomycota</taxon>
        <taxon>Entomophthoromycotina</taxon>
        <taxon>Entomophthoromycetes</taxon>
        <taxon>Entomophthorales</taxon>
        <taxon>Entomophthoraceae</taxon>
        <taxon>Entomophthora</taxon>
    </lineage>
</organism>
<evidence type="ECO:0000313" key="2">
    <source>
        <dbReference type="Proteomes" id="UP001165960"/>
    </source>
</evidence>
<reference evidence="1" key="1">
    <citation type="submission" date="2022-04" db="EMBL/GenBank/DDBJ databases">
        <title>Genome of the entomopathogenic fungus Entomophthora muscae.</title>
        <authorList>
            <person name="Elya C."/>
            <person name="Lovett B.R."/>
            <person name="Lee E."/>
            <person name="Macias A.M."/>
            <person name="Hajek A.E."/>
            <person name="De Bivort B.L."/>
            <person name="Kasson M.T."/>
            <person name="De Fine Licht H.H."/>
            <person name="Stajich J.E."/>
        </authorList>
    </citation>
    <scope>NUCLEOTIDE SEQUENCE</scope>
    <source>
        <strain evidence="1">Berkeley</strain>
    </source>
</reference>
<dbReference type="EMBL" id="QTSX02003701">
    <property type="protein sequence ID" value="KAJ9068695.1"/>
    <property type="molecule type" value="Genomic_DNA"/>
</dbReference>
<comment type="caution">
    <text evidence="1">The sequence shown here is derived from an EMBL/GenBank/DDBJ whole genome shotgun (WGS) entry which is preliminary data.</text>
</comment>
<evidence type="ECO:0000313" key="1">
    <source>
        <dbReference type="EMBL" id="KAJ9068695.1"/>
    </source>
</evidence>